<comment type="function">
    <text evidence="1">DNA-dependent RNA polymerase catalyzes the transcription of DNA into RNA using the four ribonucleoside triphosphates as substrates.</text>
</comment>
<dbReference type="Gene3D" id="4.10.860.120">
    <property type="entry name" value="RNA polymerase II, clamp domain"/>
    <property type="match status" value="1"/>
</dbReference>
<evidence type="ECO:0000256" key="7">
    <source>
        <dbReference type="ARBA" id="ARBA00048552"/>
    </source>
</evidence>
<dbReference type="GO" id="GO:0006351">
    <property type="term" value="P:DNA-templated transcription"/>
    <property type="evidence" value="ECO:0007669"/>
    <property type="project" value="InterPro"/>
</dbReference>
<evidence type="ECO:0000313" key="10">
    <source>
        <dbReference type="EMBL" id="CAG8540018.1"/>
    </source>
</evidence>
<keyword evidence="5" id="KW-0548">Nucleotidyltransferase</keyword>
<dbReference type="Pfam" id="PF04997">
    <property type="entry name" value="RNA_pol_Rpb1_1"/>
    <property type="match status" value="1"/>
</dbReference>
<dbReference type="PANTHER" id="PTHR19376:SF54">
    <property type="entry name" value="DNA-DIRECTED RNA POLYMERASE SUBUNIT BETA"/>
    <property type="match status" value="1"/>
</dbReference>
<dbReference type="SUPFAM" id="SSF64484">
    <property type="entry name" value="beta and beta-prime subunits of DNA dependent RNA-polymerase"/>
    <property type="match status" value="1"/>
</dbReference>
<keyword evidence="3" id="KW-0240">DNA-directed RNA polymerase</keyword>
<feature type="coiled-coil region" evidence="8">
    <location>
        <begin position="161"/>
        <end position="188"/>
    </location>
</feature>
<proteinExistence type="predicted"/>
<evidence type="ECO:0000256" key="5">
    <source>
        <dbReference type="ARBA" id="ARBA00022695"/>
    </source>
</evidence>
<dbReference type="Proteomes" id="UP000789739">
    <property type="component" value="Unassembled WGS sequence"/>
</dbReference>
<dbReference type="EC" id="2.7.7.6" evidence="2"/>
<dbReference type="GO" id="GO:0003899">
    <property type="term" value="F:DNA-directed RNA polymerase activity"/>
    <property type="evidence" value="ECO:0007669"/>
    <property type="project" value="UniProtKB-EC"/>
</dbReference>
<evidence type="ECO:0000256" key="2">
    <source>
        <dbReference type="ARBA" id="ARBA00012418"/>
    </source>
</evidence>
<evidence type="ECO:0000256" key="4">
    <source>
        <dbReference type="ARBA" id="ARBA00022679"/>
    </source>
</evidence>
<accession>A0A9N9ASF8</accession>
<keyword evidence="8" id="KW-0175">Coiled coil</keyword>
<comment type="caution">
    <text evidence="10">The sequence shown here is derived from an EMBL/GenBank/DDBJ whole genome shotgun (WGS) entry which is preliminary data.</text>
</comment>
<keyword evidence="11" id="KW-1185">Reference proteome</keyword>
<gene>
    <name evidence="10" type="ORF">PBRASI_LOCUS4539</name>
</gene>
<dbReference type="OrthoDB" id="2433588at2759"/>
<reference evidence="10" key="1">
    <citation type="submission" date="2021-06" db="EMBL/GenBank/DDBJ databases">
        <authorList>
            <person name="Kallberg Y."/>
            <person name="Tangrot J."/>
            <person name="Rosling A."/>
        </authorList>
    </citation>
    <scope>NUCLEOTIDE SEQUENCE</scope>
    <source>
        <strain evidence="10">BR232B</strain>
    </source>
</reference>
<dbReference type="InterPro" id="IPR007080">
    <property type="entry name" value="RNA_pol_Rpb1_1"/>
</dbReference>
<dbReference type="GO" id="GO:0003677">
    <property type="term" value="F:DNA binding"/>
    <property type="evidence" value="ECO:0007669"/>
    <property type="project" value="InterPro"/>
</dbReference>
<dbReference type="EMBL" id="CAJVPI010000478">
    <property type="protein sequence ID" value="CAG8540018.1"/>
    <property type="molecule type" value="Genomic_DNA"/>
</dbReference>
<sequence length="217" mass="24904">MTLIKSLKINWLSPQRINQLSFGSITSHKTINIRTLKPEPGGLFDPRIFGPFLNYECYCGKYKGKENKGQKCERCEVFIAEKNLQRWRMGHISLPVPITNIVLFKALATNLSKLLGIPTKKLEDIIYLRAYIVIDNGLLNSLKKGEILEKRIDRALIGDILQEIIQEKKLDENIIKEAEELNEKITKKPNKGEEDAADIIFLEDYLDFLEENCGVKI</sequence>
<comment type="catalytic activity">
    <reaction evidence="7">
        <text>RNA(n) + a ribonucleoside 5'-triphosphate = RNA(n+1) + diphosphate</text>
        <dbReference type="Rhea" id="RHEA:21248"/>
        <dbReference type="Rhea" id="RHEA-COMP:14527"/>
        <dbReference type="Rhea" id="RHEA-COMP:17342"/>
        <dbReference type="ChEBI" id="CHEBI:33019"/>
        <dbReference type="ChEBI" id="CHEBI:61557"/>
        <dbReference type="ChEBI" id="CHEBI:140395"/>
        <dbReference type="EC" id="2.7.7.6"/>
    </reaction>
</comment>
<keyword evidence="6" id="KW-0804">Transcription</keyword>
<dbReference type="InterPro" id="IPR045867">
    <property type="entry name" value="DNA-dir_RpoC_beta_prime"/>
</dbReference>
<evidence type="ECO:0000259" key="9">
    <source>
        <dbReference type="Pfam" id="PF04997"/>
    </source>
</evidence>
<evidence type="ECO:0000256" key="1">
    <source>
        <dbReference type="ARBA" id="ARBA00004026"/>
    </source>
</evidence>
<evidence type="ECO:0000256" key="8">
    <source>
        <dbReference type="SAM" id="Coils"/>
    </source>
</evidence>
<dbReference type="AlphaFoldDB" id="A0A9N9ASF8"/>
<feature type="domain" description="RNA polymerase Rpb1" evidence="9">
    <location>
        <begin position="3"/>
        <end position="192"/>
    </location>
</feature>
<dbReference type="GO" id="GO:0000428">
    <property type="term" value="C:DNA-directed RNA polymerase complex"/>
    <property type="evidence" value="ECO:0007669"/>
    <property type="project" value="UniProtKB-KW"/>
</dbReference>
<dbReference type="InterPro" id="IPR044893">
    <property type="entry name" value="RNA_pol_Rpb1_clamp_domain"/>
</dbReference>
<dbReference type="PANTHER" id="PTHR19376">
    <property type="entry name" value="DNA-DIRECTED RNA POLYMERASE"/>
    <property type="match status" value="1"/>
</dbReference>
<name>A0A9N9ASF8_9GLOM</name>
<evidence type="ECO:0000313" key="11">
    <source>
        <dbReference type="Proteomes" id="UP000789739"/>
    </source>
</evidence>
<organism evidence="10 11">
    <name type="scientific">Paraglomus brasilianum</name>
    <dbReference type="NCBI Taxonomy" id="144538"/>
    <lineage>
        <taxon>Eukaryota</taxon>
        <taxon>Fungi</taxon>
        <taxon>Fungi incertae sedis</taxon>
        <taxon>Mucoromycota</taxon>
        <taxon>Glomeromycotina</taxon>
        <taxon>Glomeromycetes</taxon>
        <taxon>Paraglomerales</taxon>
        <taxon>Paraglomeraceae</taxon>
        <taxon>Paraglomus</taxon>
    </lineage>
</organism>
<evidence type="ECO:0000256" key="6">
    <source>
        <dbReference type="ARBA" id="ARBA00023163"/>
    </source>
</evidence>
<evidence type="ECO:0000256" key="3">
    <source>
        <dbReference type="ARBA" id="ARBA00022478"/>
    </source>
</evidence>
<protein>
    <recommendedName>
        <fullName evidence="2">DNA-directed RNA polymerase</fullName>
        <ecNumber evidence="2">2.7.7.6</ecNumber>
    </recommendedName>
</protein>
<keyword evidence="4" id="KW-0808">Transferase</keyword>